<dbReference type="Pfam" id="PF00089">
    <property type="entry name" value="Trypsin"/>
    <property type="match status" value="1"/>
</dbReference>
<protein>
    <submittedName>
        <fullName evidence="11">Jg19998 protein</fullName>
    </submittedName>
</protein>
<evidence type="ECO:0000313" key="12">
    <source>
        <dbReference type="Proteomes" id="UP000838756"/>
    </source>
</evidence>
<dbReference type="PRINTS" id="PR00722">
    <property type="entry name" value="CHYMOTRYPSIN"/>
</dbReference>
<dbReference type="EMBL" id="CAKXAJ010024785">
    <property type="protein sequence ID" value="CAH2230244.1"/>
    <property type="molecule type" value="Genomic_DNA"/>
</dbReference>
<keyword evidence="5 8" id="KW-0720">Serine protease</keyword>
<dbReference type="PANTHER" id="PTHR24276">
    <property type="entry name" value="POLYSERASE-RELATED"/>
    <property type="match status" value="1"/>
</dbReference>
<evidence type="ECO:0000256" key="9">
    <source>
        <dbReference type="SAM" id="SignalP"/>
    </source>
</evidence>
<dbReference type="Proteomes" id="UP000838756">
    <property type="component" value="Unassembled WGS sequence"/>
</dbReference>
<dbReference type="PANTHER" id="PTHR24276:SF91">
    <property type="entry name" value="AT26814P-RELATED"/>
    <property type="match status" value="1"/>
</dbReference>
<evidence type="ECO:0000256" key="4">
    <source>
        <dbReference type="ARBA" id="ARBA00022801"/>
    </source>
</evidence>
<evidence type="ECO:0000256" key="2">
    <source>
        <dbReference type="ARBA" id="ARBA00022670"/>
    </source>
</evidence>
<dbReference type="Gene3D" id="2.40.10.10">
    <property type="entry name" value="Trypsin-like serine proteases"/>
    <property type="match status" value="1"/>
</dbReference>
<dbReference type="PROSITE" id="PS00134">
    <property type="entry name" value="TRYPSIN_HIS"/>
    <property type="match status" value="1"/>
</dbReference>
<gene>
    <name evidence="11" type="primary">jg19998</name>
    <name evidence="11" type="ORF">PAEG_LOCUS9498</name>
</gene>
<sequence>MYKVLLFICIGYAASKPLEEDTRIVGGEDVDITEVPYQVSLLSRGRHSCGGAIIDNDIILTAAHCVIGSSARNLQIRAGSSSSQTGGQLYQVGDFVFNPEFTYSKMDSDVAILWLATQLEFSDSVAPIPLFDAGEEINDGDLTVVSGWGNTRENGGTPRTLQVALIPKVSAEVCSDAYAPRYTITPTMICAGMPEGGKDACQGDSGGPLVNSGKLAGIVSWGLGCARPNYPGVYAKVSALREWIDNQAMHLRLKHILRM</sequence>
<dbReference type="InterPro" id="IPR001314">
    <property type="entry name" value="Peptidase_S1A"/>
</dbReference>
<evidence type="ECO:0000256" key="1">
    <source>
        <dbReference type="ARBA" id="ARBA00007664"/>
    </source>
</evidence>
<evidence type="ECO:0000256" key="3">
    <source>
        <dbReference type="ARBA" id="ARBA00022729"/>
    </source>
</evidence>
<proteinExistence type="inferred from homology"/>
<dbReference type="SMART" id="SM00020">
    <property type="entry name" value="Tryp_SPc"/>
    <property type="match status" value="1"/>
</dbReference>
<dbReference type="SUPFAM" id="SSF50494">
    <property type="entry name" value="Trypsin-like serine proteases"/>
    <property type="match status" value="1"/>
</dbReference>
<dbReference type="InterPro" id="IPR033116">
    <property type="entry name" value="TRYPSIN_SER"/>
</dbReference>
<feature type="signal peptide" evidence="9">
    <location>
        <begin position="1"/>
        <end position="15"/>
    </location>
</feature>
<dbReference type="InterPro" id="IPR018114">
    <property type="entry name" value="TRYPSIN_HIS"/>
</dbReference>
<keyword evidence="3 9" id="KW-0732">Signal</keyword>
<dbReference type="GO" id="GO:0006508">
    <property type="term" value="P:proteolysis"/>
    <property type="evidence" value="ECO:0007669"/>
    <property type="project" value="UniProtKB-KW"/>
</dbReference>
<dbReference type="InterPro" id="IPR050430">
    <property type="entry name" value="Peptidase_S1"/>
</dbReference>
<keyword evidence="12" id="KW-1185">Reference proteome</keyword>
<dbReference type="PROSITE" id="PS50240">
    <property type="entry name" value="TRYPSIN_DOM"/>
    <property type="match status" value="1"/>
</dbReference>
<evidence type="ECO:0000256" key="5">
    <source>
        <dbReference type="ARBA" id="ARBA00022825"/>
    </source>
</evidence>
<evidence type="ECO:0000313" key="11">
    <source>
        <dbReference type="EMBL" id="CAH2230244.1"/>
    </source>
</evidence>
<evidence type="ECO:0000259" key="10">
    <source>
        <dbReference type="PROSITE" id="PS50240"/>
    </source>
</evidence>
<comment type="caution">
    <text evidence="11">The sequence shown here is derived from an EMBL/GenBank/DDBJ whole genome shotgun (WGS) entry which is preliminary data.</text>
</comment>
<dbReference type="CDD" id="cd00190">
    <property type="entry name" value="Tryp_SPc"/>
    <property type="match status" value="1"/>
</dbReference>
<evidence type="ECO:0000256" key="7">
    <source>
        <dbReference type="ARBA" id="ARBA00023157"/>
    </source>
</evidence>
<dbReference type="GO" id="GO:0004252">
    <property type="term" value="F:serine-type endopeptidase activity"/>
    <property type="evidence" value="ECO:0007669"/>
    <property type="project" value="InterPro"/>
</dbReference>
<name>A0A8S4R315_9NEOP</name>
<evidence type="ECO:0000256" key="8">
    <source>
        <dbReference type="RuleBase" id="RU363034"/>
    </source>
</evidence>
<comment type="similarity">
    <text evidence="1">Belongs to the peptidase S1 family.</text>
</comment>
<keyword evidence="6" id="KW-0865">Zymogen</keyword>
<feature type="domain" description="Peptidase S1" evidence="10">
    <location>
        <begin position="24"/>
        <end position="249"/>
    </location>
</feature>
<keyword evidence="7" id="KW-1015">Disulfide bond</keyword>
<keyword evidence="2 8" id="KW-0645">Protease</keyword>
<organism evidence="11 12">
    <name type="scientific">Pararge aegeria aegeria</name>
    <dbReference type="NCBI Taxonomy" id="348720"/>
    <lineage>
        <taxon>Eukaryota</taxon>
        <taxon>Metazoa</taxon>
        <taxon>Ecdysozoa</taxon>
        <taxon>Arthropoda</taxon>
        <taxon>Hexapoda</taxon>
        <taxon>Insecta</taxon>
        <taxon>Pterygota</taxon>
        <taxon>Neoptera</taxon>
        <taxon>Endopterygota</taxon>
        <taxon>Lepidoptera</taxon>
        <taxon>Glossata</taxon>
        <taxon>Ditrysia</taxon>
        <taxon>Papilionoidea</taxon>
        <taxon>Nymphalidae</taxon>
        <taxon>Satyrinae</taxon>
        <taxon>Satyrini</taxon>
        <taxon>Parargina</taxon>
        <taxon>Pararge</taxon>
    </lineage>
</organism>
<reference evidence="11" key="1">
    <citation type="submission" date="2022-03" db="EMBL/GenBank/DDBJ databases">
        <authorList>
            <person name="Lindestad O."/>
        </authorList>
    </citation>
    <scope>NUCLEOTIDE SEQUENCE</scope>
</reference>
<dbReference type="InterPro" id="IPR043504">
    <property type="entry name" value="Peptidase_S1_PA_chymotrypsin"/>
</dbReference>
<keyword evidence="4 8" id="KW-0378">Hydrolase</keyword>
<dbReference type="AlphaFoldDB" id="A0A8S4R315"/>
<feature type="chain" id="PRO_5035949398" evidence="9">
    <location>
        <begin position="16"/>
        <end position="259"/>
    </location>
</feature>
<dbReference type="InterPro" id="IPR001254">
    <property type="entry name" value="Trypsin_dom"/>
</dbReference>
<dbReference type="OrthoDB" id="10059102at2759"/>
<accession>A0A8S4R315</accession>
<dbReference type="PROSITE" id="PS00135">
    <property type="entry name" value="TRYPSIN_SER"/>
    <property type="match status" value="1"/>
</dbReference>
<dbReference type="InterPro" id="IPR009003">
    <property type="entry name" value="Peptidase_S1_PA"/>
</dbReference>
<evidence type="ECO:0000256" key="6">
    <source>
        <dbReference type="ARBA" id="ARBA00023145"/>
    </source>
</evidence>
<dbReference type="FunFam" id="2.40.10.10:FF:000077">
    <property type="entry name" value="Predicted protein"/>
    <property type="match status" value="1"/>
</dbReference>